<accession>A0A1N7SA19</accession>
<evidence type="ECO:0000313" key="2">
    <source>
        <dbReference type="Proteomes" id="UP000195569"/>
    </source>
</evidence>
<name>A0A1N7SA19_9BURK</name>
<reference evidence="1" key="1">
    <citation type="submission" date="2016-12" db="EMBL/GenBank/DDBJ databases">
        <authorList>
            <person name="Moulin L."/>
        </authorList>
    </citation>
    <scope>NUCLEOTIDE SEQUENCE [LARGE SCALE GENOMIC DNA]</scope>
    <source>
        <strain evidence="1">STM 7183</strain>
    </source>
</reference>
<protein>
    <submittedName>
        <fullName evidence="1">Uncharacterized protein</fullName>
    </submittedName>
</protein>
<organism evidence="1 2">
    <name type="scientific">Paraburkholderia piptadeniae</name>
    <dbReference type="NCBI Taxonomy" id="1701573"/>
    <lineage>
        <taxon>Bacteria</taxon>
        <taxon>Pseudomonadati</taxon>
        <taxon>Pseudomonadota</taxon>
        <taxon>Betaproteobacteria</taxon>
        <taxon>Burkholderiales</taxon>
        <taxon>Burkholderiaceae</taxon>
        <taxon>Paraburkholderia</taxon>
    </lineage>
</organism>
<proteinExistence type="predicted"/>
<comment type="caution">
    <text evidence="1">The sequence shown here is derived from an EMBL/GenBank/DDBJ whole genome shotgun (WGS) entry which is preliminary data.</text>
</comment>
<gene>
    <name evidence="1" type="ORF">BN2476_380072</name>
</gene>
<dbReference type="EMBL" id="CYGY02000038">
    <property type="protein sequence ID" value="SIT44171.1"/>
    <property type="molecule type" value="Genomic_DNA"/>
</dbReference>
<dbReference type="AlphaFoldDB" id="A0A1N7SA19"/>
<dbReference type="Proteomes" id="UP000195569">
    <property type="component" value="Unassembled WGS sequence"/>
</dbReference>
<sequence>MGDERINLASPPENTRHARATSGAHHWFAYVIRSVTLDSDIRTGAELVVGEGASGLARVAEQPCCADGGEGAGLQPSCIRHRVGNASRTCTDYTGAM</sequence>
<evidence type="ECO:0000313" key="1">
    <source>
        <dbReference type="EMBL" id="SIT44171.1"/>
    </source>
</evidence>
<keyword evidence="2" id="KW-1185">Reference proteome</keyword>